<dbReference type="FunFam" id="3.40.47.10:FF:000032">
    <property type="entry name" value="Peroxisomal 3-ketoacyl-CoA thiolase"/>
    <property type="match status" value="1"/>
</dbReference>
<proteinExistence type="inferred from homology"/>
<protein>
    <recommendedName>
        <fullName evidence="10">acetyl-CoA C-acyltransferase</fullName>
        <ecNumber evidence="10">2.3.1.16</ecNumber>
    </recommendedName>
</protein>
<dbReference type="GO" id="GO:0010124">
    <property type="term" value="P:phenylacetate catabolic process"/>
    <property type="evidence" value="ECO:0007669"/>
    <property type="project" value="TreeGrafter"/>
</dbReference>
<evidence type="ECO:0000256" key="2">
    <source>
        <dbReference type="ARBA" id="ARBA00004872"/>
    </source>
</evidence>
<evidence type="ECO:0000259" key="13">
    <source>
        <dbReference type="Pfam" id="PF02803"/>
    </source>
</evidence>
<dbReference type="EC" id="2.3.1.16" evidence="10"/>
<keyword evidence="7" id="KW-0443">Lipid metabolism</keyword>
<evidence type="ECO:0000256" key="1">
    <source>
        <dbReference type="ARBA" id="ARBA00004275"/>
    </source>
</evidence>
<comment type="caution">
    <text evidence="14">The sequence shown here is derived from an EMBL/GenBank/DDBJ whole genome shotgun (WGS) entry which is preliminary data.</text>
</comment>
<keyword evidence="9 11" id="KW-0012">Acyltransferase</keyword>
<dbReference type="InterPro" id="IPR020616">
    <property type="entry name" value="Thiolase_N"/>
</dbReference>
<dbReference type="AlphaFoldDB" id="I0YTA0"/>
<evidence type="ECO:0000256" key="8">
    <source>
        <dbReference type="ARBA" id="ARBA00023140"/>
    </source>
</evidence>
<accession>I0YTA0</accession>
<dbReference type="GO" id="GO:0006635">
    <property type="term" value="P:fatty acid beta-oxidation"/>
    <property type="evidence" value="ECO:0007669"/>
    <property type="project" value="TreeGrafter"/>
</dbReference>
<dbReference type="Gene3D" id="3.40.47.10">
    <property type="match status" value="1"/>
</dbReference>
<dbReference type="CDD" id="cd00751">
    <property type="entry name" value="thiolase"/>
    <property type="match status" value="1"/>
</dbReference>
<dbReference type="InterPro" id="IPR020613">
    <property type="entry name" value="Thiolase_CS"/>
</dbReference>
<evidence type="ECO:0000256" key="9">
    <source>
        <dbReference type="ARBA" id="ARBA00023315"/>
    </source>
</evidence>
<evidence type="ECO:0000256" key="7">
    <source>
        <dbReference type="ARBA" id="ARBA00023098"/>
    </source>
</evidence>
<keyword evidence="4 11" id="KW-0808">Transferase</keyword>
<evidence type="ECO:0000256" key="4">
    <source>
        <dbReference type="ARBA" id="ARBA00022679"/>
    </source>
</evidence>
<evidence type="ECO:0000259" key="12">
    <source>
        <dbReference type="Pfam" id="PF00108"/>
    </source>
</evidence>
<dbReference type="NCBIfam" id="TIGR01930">
    <property type="entry name" value="AcCoA-C-Actrans"/>
    <property type="match status" value="1"/>
</dbReference>
<keyword evidence="15" id="KW-1185">Reference proteome</keyword>
<dbReference type="PANTHER" id="PTHR43853:SF8">
    <property type="entry name" value="3-KETOACYL-COA THIOLASE, PEROXISOMAL"/>
    <property type="match status" value="1"/>
</dbReference>
<sequence length="470" mass="48661">MEGSGIPARAAGRQQVLLNHLRPAGNTEAAFERMQLQASACAAGDSAAYERRASGPDDVVIVSALRTPITKAKRGGFKDTLPDDLMAAVFQATLDRTGINPADIGDIVIGSVLGDSSQRAIQVRIAGFLAGIPENVAVHTVNRQCSSGLQAIASVAAAIQAGYYEIGLAGGVETMSTNPMAWDGGVNPKIADNQKAQDCLLPMGVTSENVAEKYGITRKDQDELAARSHKRAAAARGSGRFKDEIVPVKTVWKDPKTGEEKEIVVSEDDGIRPGVTAAALGGLRAVFKKNGTTTAGNSSQISDGAAAVLLMKRREAAKRGLPVLGIFRSFAAVGVDPAVMGIGPAVAIPAAVQKAGLSIDDIDVFELNEAFASQATYCVKKLGLDPERVNPNGGAVALGHPLGCTGARCTATLLHEMNKRGKASRFGVVSMCIGSGMGAAAVFERGGEVDALRNAAPTHAQGFLSHDASI</sequence>
<dbReference type="KEGG" id="csl:COCSUDRAFT_54043"/>
<dbReference type="OrthoDB" id="5404651at2759"/>
<dbReference type="GO" id="GO:0005777">
    <property type="term" value="C:peroxisome"/>
    <property type="evidence" value="ECO:0007669"/>
    <property type="project" value="UniProtKB-SubCell"/>
</dbReference>
<dbReference type="InterPro" id="IPR020610">
    <property type="entry name" value="Thiolase_AS"/>
</dbReference>
<evidence type="ECO:0000313" key="14">
    <source>
        <dbReference type="EMBL" id="EIE21619.1"/>
    </source>
</evidence>
<dbReference type="STRING" id="574566.I0YTA0"/>
<keyword evidence="6" id="KW-0809">Transit peptide</keyword>
<gene>
    <name evidence="14" type="ORF">COCSUDRAFT_54043</name>
</gene>
<dbReference type="GeneID" id="17039603"/>
<dbReference type="Pfam" id="PF00108">
    <property type="entry name" value="Thiolase_N"/>
    <property type="match status" value="1"/>
</dbReference>
<dbReference type="PROSITE" id="PS00098">
    <property type="entry name" value="THIOLASE_1"/>
    <property type="match status" value="1"/>
</dbReference>
<dbReference type="PANTHER" id="PTHR43853">
    <property type="entry name" value="3-KETOACYL-COA THIOLASE, PEROXISOMAL"/>
    <property type="match status" value="1"/>
</dbReference>
<dbReference type="InterPro" id="IPR020615">
    <property type="entry name" value="Thiolase_acyl_enz_int_AS"/>
</dbReference>
<dbReference type="Proteomes" id="UP000007264">
    <property type="component" value="Unassembled WGS sequence"/>
</dbReference>
<evidence type="ECO:0000256" key="10">
    <source>
        <dbReference type="ARBA" id="ARBA00024073"/>
    </source>
</evidence>
<dbReference type="InterPro" id="IPR020617">
    <property type="entry name" value="Thiolase_C"/>
</dbReference>
<dbReference type="EMBL" id="AGSI01000012">
    <property type="protein sequence ID" value="EIE21619.1"/>
    <property type="molecule type" value="Genomic_DNA"/>
</dbReference>
<dbReference type="InterPro" id="IPR016039">
    <property type="entry name" value="Thiolase-like"/>
</dbReference>
<dbReference type="InterPro" id="IPR002155">
    <property type="entry name" value="Thiolase"/>
</dbReference>
<comment type="similarity">
    <text evidence="3 11">Belongs to the thiolase-like superfamily. Thiolase family.</text>
</comment>
<evidence type="ECO:0000256" key="11">
    <source>
        <dbReference type="RuleBase" id="RU003557"/>
    </source>
</evidence>
<evidence type="ECO:0000256" key="5">
    <source>
        <dbReference type="ARBA" id="ARBA00022832"/>
    </source>
</evidence>
<dbReference type="InterPro" id="IPR050215">
    <property type="entry name" value="Thiolase-like_sf_Thiolase"/>
</dbReference>
<dbReference type="SUPFAM" id="SSF53901">
    <property type="entry name" value="Thiolase-like"/>
    <property type="match status" value="2"/>
</dbReference>
<dbReference type="PROSITE" id="PS00737">
    <property type="entry name" value="THIOLASE_2"/>
    <property type="match status" value="1"/>
</dbReference>
<feature type="domain" description="Thiolase C-terminal" evidence="13">
    <location>
        <begin position="323"/>
        <end position="445"/>
    </location>
</feature>
<comment type="pathway">
    <text evidence="2">Lipid metabolism; fatty acid metabolism.</text>
</comment>
<evidence type="ECO:0000313" key="15">
    <source>
        <dbReference type="Proteomes" id="UP000007264"/>
    </source>
</evidence>
<name>I0YTA0_COCSC</name>
<evidence type="ECO:0000256" key="6">
    <source>
        <dbReference type="ARBA" id="ARBA00022946"/>
    </source>
</evidence>
<comment type="subcellular location">
    <subcellularLocation>
        <location evidence="1">Peroxisome</location>
    </subcellularLocation>
</comment>
<feature type="domain" description="Thiolase N-terminal" evidence="12">
    <location>
        <begin position="59"/>
        <end position="313"/>
    </location>
</feature>
<organism evidence="14 15">
    <name type="scientific">Coccomyxa subellipsoidea (strain C-169)</name>
    <name type="common">Green microalga</name>
    <dbReference type="NCBI Taxonomy" id="574566"/>
    <lineage>
        <taxon>Eukaryota</taxon>
        <taxon>Viridiplantae</taxon>
        <taxon>Chlorophyta</taxon>
        <taxon>core chlorophytes</taxon>
        <taxon>Trebouxiophyceae</taxon>
        <taxon>Trebouxiophyceae incertae sedis</taxon>
        <taxon>Coccomyxaceae</taxon>
        <taxon>Coccomyxa</taxon>
        <taxon>Coccomyxa subellipsoidea</taxon>
    </lineage>
</organism>
<dbReference type="eggNOG" id="KOG1389">
    <property type="taxonomic scope" value="Eukaryota"/>
</dbReference>
<dbReference type="GO" id="GO:0003988">
    <property type="term" value="F:acetyl-CoA C-acyltransferase activity"/>
    <property type="evidence" value="ECO:0007669"/>
    <property type="project" value="UniProtKB-EC"/>
</dbReference>
<keyword evidence="5" id="KW-0276">Fatty acid metabolism</keyword>
<reference evidence="14 15" key="1">
    <citation type="journal article" date="2012" name="Genome Biol.">
        <title>The genome of the polar eukaryotic microalga coccomyxa subellipsoidea reveals traits of cold adaptation.</title>
        <authorList>
            <person name="Blanc G."/>
            <person name="Agarkova I."/>
            <person name="Grimwood J."/>
            <person name="Kuo A."/>
            <person name="Brueggeman A."/>
            <person name="Dunigan D."/>
            <person name="Gurnon J."/>
            <person name="Ladunga I."/>
            <person name="Lindquist E."/>
            <person name="Lucas S."/>
            <person name="Pangilinan J."/>
            <person name="Proschold T."/>
            <person name="Salamov A."/>
            <person name="Schmutz J."/>
            <person name="Weeks D."/>
            <person name="Yamada T."/>
            <person name="Claverie J.M."/>
            <person name="Grigoriev I."/>
            <person name="Van Etten J."/>
            <person name="Lomsadze A."/>
            <person name="Borodovsky M."/>
        </authorList>
    </citation>
    <scope>NUCLEOTIDE SEQUENCE [LARGE SCALE GENOMIC DNA]</scope>
    <source>
        <strain evidence="14 15">C-169</strain>
    </source>
</reference>
<dbReference type="RefSeq" id="XP_005646163.1">
    <property type="nucleotide sequence ID" value="XM_005646106.1"/>
</dbReference>
<dbReference type="PROSITE" id="PS00099">
    <property type="entry name" value="THIOLASE_3"/>
    <property type="match status" value="1"/>
</dbReference>
<dbReference type="Pfam" id="PF02803">
    <property type="entry name" value="Thiolase_C"/>
    <property type="match status" value="1"/>
</dbReference>
<keyword evidence="8" id="KW-0576">Peroxisome</keyword>
<evidence type="ECO:0000256" key="3">
    <source>
        <dbReference type="ARBA" id="ARBA00010982"/>
    </source>
</evidence>